<dbReference type="RefSeq" id="WP_173680218.1">
    <property type="nucleotide sequence ID" value="NZ_JAAZWO010000003.1"/>
</dbReference>
<organism evidence="2 3">
    <name type="scientific">Clostridium tetanomorphum</name>
    <dbReference type="NCBI Taxonomy" id="1553"/>
    <lineage>
        <taxon>Bacteria</taxon>
        <taxon>Bacillati</taxon>
        <taxon>Bacillota</taxon>
        <taxon>Clostridia</taxon>
        <taxon>Eubacteriales</taxon>
        <taxon>Clostridiaceae</taxon>
        <taxon>Clostridium</taxon>
    </lineage>
</organism>
<dbReference type="PANTHER" id="PTHR42663:SF6">
    <property type="entry name" value="HYDROLASE C777.06C-RELATED"/>
    <property type="match status" value="1"/>
</dbReference>
<keyword evidence="3" id="KW-1185">Reference proteome</keyword>
<evidence type="ECO:0000313" key="3">
    <source>
        <dbReference type="Proteomes" id="UP000563151"/>
    </source>
</evidence>
<evidence type="ECO:0000259" key="1">
    <source>
        <dbReference type="SMART" id="SM00849"/>
    </source>
</evidence>
<name>A0A923E5M9_CLOTT</name>
<dbReference type="SMART" id="SM00849">
    <property type="entry name" value="Lactamase_B"/>
    <property type="match status" value="1"/>
</dbReference>
<protein>
    <submittedName>
        <fullName evidence="2">Ribonuclease Z</fullName>
    </submittedName>
</protein>
<evidence type="ECO:0000313" key="2">
    <source>
        <dbReference type="EMBL" id="MBC2396808.1"/>
    </source>
</evidence>
<feature type="domain" description="Metallo-beta-lactamase" evidence="1">
    <location>
        <begin position="18"/>
        <end position="209"/>
    </location>
</feature>
<dbReference type="InterPro" id="IPR036866">
    <property type="entry name" value="RibonucZ/Hydroxyglut_hydro"/>
</dbReference>
<dbReference type="Pfam" id="PF23023">
    <property type="entry name" value="Anti-Pycsar_Apyc1"/>
    <property type="match status" value="1"/>
</dbReference>
<dbReference type="EMBL" id="JAAZWO010000003">
    <property type="protein sequence ID" value="MBC2396808.1"/>
    <property type="molecule type" value="Genomic_DNA"/>
</dbReference>
<dbReference type="Gene3D" id="3.60.15.10">
    <property type="entry name" value="Ribonuclease Z/Hydroxyacylglutathione hydrolase-like"/>
    <property type="match status" value="1"/>
</dbReference>
<gene>
    <name evidence="2" type="ORF">HGG79_03300</name>
</gene>
<dbReference type="AlphaFoldDB" id="A0A923E5M9"/>
<proteinExistence type="predicted"/>
<dbReference type="PANTHER" id="PTHR42663">
    <property type="entry name" value="HYDROLASE C777.06C-RELATED-RELATED"/>
    <property type="match status" value="1"/>
</dbReference>
<dbReference type="Proteomes" id="UP000563151">
    <property type="component" value="Unassembled WGS sequence"/>
</dbReference>
<reference evidence="2 3" key="1">
    <citation type="submission" date="2020-04" db="EMBL/GenBank/DDBJ databases">
        <title>Genomic insights into acetone-butanol-ethanol (ABE) fermentation by sequencing solventogenic clostridia strains.</title>
        <authorList>
            <person name="Brown S."/>
        </authorList>
    </citation>
    <scope>NUCLEOTIDE SEQUENCE [LARGE SCALE GENOMIC DNA]</scope>
    <source>
        <strain evidence="2 3">DJ011</strain>
    </source>
</reference>
<accession>A0A923E5M9</accession>
<sequence>MLKLNFLGRGSAFNVKEGNTSAYVKNGKDFILLDCGEDVFERIINNNLLNDVTNVYVIITHLNSDHIGSLSSLIYYCYYIKNITPNIYFPSAELQQLLNIMGHSREFNLTLPEIDVVLNIHDISFKFIPVTHIEKMNCYGVIIQDKDNTIYYSGDSNNISENILNRLNEVDYLYQDTSLADYTGSPHLSLRKLCELIPKQWRSKVYCMHIDSDELIIQAKEQGFNIVEIN</sequence>
<comment type="caution">
    <text evidence="2">The sequence shown here is derived from an EMBL/GenBank/DDBJ whole genome shotgun (WGS) entry which is preliminary data.</text>
</comment>
<dbReference type="SUPFAM" id="SSF56281">
    <property type="entry name" value="Metallo-hydrolase/oxidoreductase"/>
    <property type="match status" value="1"/>
</dbReference>
<dbReference type="InterPro" id="IPR001279">
    <property type="entry name" value="Metallo-B-lactamas"/>
</dbReference>